<dbReference type="EMBL" id="UINC01128070">
    <property type="protein sequence ID" value="SVD07595.1"/>
    <property type="molecule type" value="Genomic_DNA"/>
</dbReference>
<gene>
    <name evidence="1" type="ORF">METZ01_LOCUS360449</name>
</gene>
<dbReference type="AlphaFoldDB" id="A0A382SDS3"/>
<accession>A0A382SDS3</accession>
<name>A0A382SDS3_9ZZZZ</name>
<sequence length="53" mass="5534">MIVVAESESPLGSVTVNSNWSIVSELTFGAVNVAVAVPALFRVMFGPLVCTHS</sequence>
<protein>
    <submittedName>
        <fullName evidence="1">Uncharacterized protein</fullName>
    </submittedName>
</protein>
<proteinExistence type="predicted"/>
<evidence type="ECO:0000313" key="1">
    <source>
        <dbReference type="EMBL" id="SVD07595.1"/>
    </source>
</evidence>
<organism evidence="1">
    <name type="scientific">marine metagenome</name>
    <dbReference type="NCBI Taxonomy" id="408172"/>
    <lineage>
        <taxon>unclassified sequences</taxon>
        <taxon>metagenomes</taxon>
        <taxon>ecological metagenomes</taxon>
    </lineage>
</organism>
<reference evidence="1" key="1">
    <citation type="submission" date="2018-05" db="EMBL/GenBank/DDBJ databases">
        <authorList>
            <person name="Lanie J.A."/>
            <person name="Ng W.-L."/>
            <person name="Kazmierczak K.M."/>
            <person name="Andrzejewski T.M."/>
            <person name="Davidsen T.M."/>
            <person name="Wayne K.J."/>
            <person name="Tettelin H."/>
            <person name="Glass J.I."/>
            <person name="Rusch D."/>
            <person name="Podicherti R."/>
            <person name="Tsui H.-C.T."/>
            <person name="Winkler M.E."/>
        </authorList>
    </citation>
    <scope>NUCLEOTIDE SEQUENCE</scope>
</reference>